<sequence length="515" mass="58263">MDKTQNEIQFETPTYPELGNVYKGDYYEGLPFEKYIDFKQPIPQHTPEKPVFDIRDFGAVAQEGRLNTEAFQAAADACRRAGGGTILVREGIFLMGTVYLYDNTTLHIAPGAAIAATRENARMDRAFLRAEGASGLVITGGGKVCGNGEYYVYEPKLKPRMEPLPYSHLAPRGTIDLELPETALRYNYRRRIRFSEDKYLEGIGPTSRPDYMVWFNGCRNVRIENVIFEDAMNWTLNLFCCDDVLVKDFVINNNRHVANTDGIDVTGSSHVELDHCFVSTADDGIVLKNPQETGRDMEDIYIHNCHVITVMNAFKIGTETKYNISNVLVENCCFFMPDIYPGSTSGISIESADGSRISDITVRNITMDRVLCPLFLCLNMRNQYKSGYTPDGSGRYWGGMIEDVTIENINATGVEVPSLIFGFEARNEEGKNIRKAVKNIKVKLFKAVYCDNEEMLDIPHPIEEYLYQYPENNTFGDVDACGIWARHVDGLELEQVEIIPRSCNTRDKIRLYDVK</sequence>
<dbReference type="PANTHER" id="PTHR31339">
    <property type="entry name" value="PECTIN LYASE-RELATED"/>
    <property type="match status" value="1"/>
</dbReference>
<dbReference type="InterPro" id="IPR011050">
    <property type="entry name" value="Pectin_lyase_fold/virulence"/>
</dbReference>
<dbReference type="InterPro" id="IPR012334">
    <property type="entry name" value="Pectin_lyas_fold"/>
</dbReference>
<dbReference type="InterPro" id="IPR051801">
    <property type="entry name" value="GH28_Enzymes"/>
</dbReference>
<evidence type="ECO:0000313" key="6">
    <source>
        <dbReference type="Proteomes" id="UP001454086"/>
    </source>
</evidence>
<name>A0ABV1D1R2_9FIRM</name>
<dbReference type="SUPFAM" id="SSF51126">
    <property type="entry name" value="Pectin lyase-like"/>
    <property type="match status" value="1"/>
</dbReference>
<evidence type="ECO:0000256" key="4">
    <source>
        <dbReference type="RuleBase" id="RU361169"/>
    </source>
</evidence>
<keyword evidence="2 4" id="KW-0378">Hydrolase</keyword>
<dbReference type="Proteomes" id="UP001454086">
    <property type="component" value="Unassembled WGS sequence"/>
</dbReference>
<accession>A0ABV1D1R2</accession>
<evidence type="ECO:0000256" key="3">
    <source>
        <dbReference type="ARBA" id="ARBA00023295"/>
    </source>
</evidence>
<dbReference type="EMBL" id="JBBMFM010000002">
    <property type="protein sequence ID" value="MEQ2423507.1"/>
    <property type="molecule type" value="Genomic_DNA"/>
</dbReference>
<dbReference type="Gene3D" id="2.160.20.10">
    <property type="entry name" value="Single-stranded right-handed beta-helix, Pectin lyase-like"/>
    <property type="match status" value="1"/>
</dbReference>
<dbReference type="InterPro" id="IPR006626">
    <property type="entry name" value="PbH1"/>
</dbReference>
<protein>
    <submittedName>
        <fullName evidence="5">Glycosyl hydrolase family 28 protein</fullName>
    </submittedName>
</protein>
<dbReference type="GO" id="GO:0016787">
    <property type="term" value="F:hydrolase activity"/>
    <property type="evidence" value="ECO:0007669"/>
    <property type="project" value="UniProtKB-KW"/>
</dbReference>
<evidence type="ECO:0000256" key="1">
    <source>
        <dbReference type="ARBA" id="ARBA00008834"/>
    </source>
</evidence>
<reference evidence="5 6" key="1">
    <citation type="submission" date="2024-03" db="EMBL/GenBank/DDBJ databases">
        <title>Human intestinal bacterial collection.</title>
        <authorList>
            <person name="Pauvert C."/>
            <person name="Hitch T.C.A."/>
            <person name="Clavel T."/>
        </authorList>
    </citation>
    <scope>NUCLEOTIDE SEQUENCE [LARGE SCALE GENOMIC DNA]</scope>
    <source>
        <strain evidence="5 6">CLA-SR-H021</strain>
    </source>
</reference>
<proteinExistence type="inferred from homology"/>
<evidence type="ECO:0000313" key="5">
    <source>
        <dbReference type="EMBL" id="MEQ2423507.1"/>
    </source>
</evidence>
<dbReference type="Pfam" id="PF00295">
    <property type="entry name" value="Glyco_hydro_28"/>
    <property type="match status" value="1"/>
</dbReference>
<comment type="caution">
    <text evidence="5">The sequence shown here is derived from an EMBL/GenBank/DDBJ whole genome shotgun (WGS) entry which is preliminary data.</text>
</comment>
<dbReference type="InterPro" id="IPR000743">
    <property type="entry name" value="Glyco_hydro_28"/>
</dbReference>
<dbReference type="PANTHER" id="PTHR31339:SF9">
    <property type="entry name" value="PLASMIN AND FIBRONECTIN-BINDING PROTEIN A"/>
    <property type="match status" value="1"/>
</dbReference>
<gene>
    <name evidence="5" type="ORF">WMQ36_00845</name>
</gene>
<keyword evidence="3 4" id="KW-0326">Glycosidase</keyword>
<organism evidence="5 6">
    <name type="scientific">Enterocloster hominis</name>
    <name type="common">ex Hitch et al. 2024</name>
    <dbReference type="NCBI Taxonomy" id="1917870"/>
    <lineage>
        <taxon>Bacteria</taxon>
        <taxon>Bacillati</taxon>
        <taxon>Bacillota</taxon>
        <taxon>Clostridia</taxon>
        <taxon>Lachnospirales</taxon>
        <taxon>Lachnospiraceae</taxon>
        <taxon>Enterocloster</taxon>
    </lineage>
</organism>
<comment type="similarity">
    <text evidence="1 4">Belongs to the glycosyl hydrolase 28 family.</text>
</comment>
<dbReference type="RefSeq" id="WP_349117600.1">
    <property type="nucleotide sequence ID" value="NZ_JBBMFM010000002.1"/>
</dbReference>
<keyword evidence="6" id="KW-1185">Reference proteome</keyword>
<dbReference type="SMART" id="SM00710">
    <property type="entry name" value="PbH1"/>
    <property type="match status" value="4"/>
</dbReference>
<evidence type="ECO:0000256" key="2">
    <source>
        <dbReference type="ARBA" id="ARBA00022801"/>
    </source>
</evidence>